<dbReference type="STRING" id="334819.W7M170"/>
<dbReference type="Proteomes" id="UP000009096">
    <property type="component" value="Chromosome 3"/>
</dbReference>
<dbReference type="AlphaFoldDB" id="W7M170"/>
<dbReference type="GeneID" id="30072578"/>
<evidence type="ECO:0000313" key="1">
    <source>
        <dbReference type="EMBL" id="EWG44686.1"/>
    </source>
</evidence>
<dbReference type="VEuPathDB" id="FungiDB:FVEG_15702"/>
<sequence>MFRRNAGNGTAYCFRDATFGGTWDVFYEGTKGEAAGKWQAVNDEGRPKYFSKKDRRVLRGSYGDWNMKDAWQFYYDLETYKKMQKIRQTYEPKGTFTANPFCVEALK</sequence>
<reference evidence="1 2" key="1">
    <citation type="journal article" date="2010" name="Nature">
        <title>Comparative genomics reveals mobile pathogenicity chromosomes in Fusarium.</title>
        <authorList>
            <person name="Ma L.J."/>
            <person name="van der Does H.C."/>
            <person name="Borkovich K.A."/>
            <person name="Coleman J.J."/>
            <person name="Daboussi M.J."/>
            <person name="Di Pietro A."/>
            <person name="Dufresne M."/>
            <person name="Freitag M."/>
            <person name="Grabherr M."/>
            <person name="Henrissat B."/>
            <person name="Houterman P.M."/>
            <person name="Kang S."/>
            <person name="Shim W.B."/>
            <person name="Woloshuk C."/>
            <person name="Xie X."/>
            <person name="Xu J.R."/>
            <person name="Antoniw J."/>
            <person name="Baker S.E."/>
            <person name="Bluhm B.H."/>
            <person name="Breakspear A."/>
            <person name="Brown D.W."/>
            <person name="Butchko R.A."/>
            <person name="Chapman S."/>
            <person name="Coulson R."/>
            <person name="Coutinho P.M."/>
            <person name="Danchin E.G."/>
            <person name="Diener A."/>
            <person name="Gale L.R."/>
            <person name="Gardiner D.M."/>
            <person name="Goff S."/>
            <person name="Hammond-Kosack K.E."/>
            <person name="Hilburn K."/>
            <person name="Hua-Van A."/>
            <person name="Jonkers W."/>
            <person name="Kazan K."/>
            <person name="Kodira C.D."/>
            <person name="Koehrsen M."/>
            <person name="Kumar L."/>
            <person name="Lee Y.H."/>
            <person name="Li L."/>
            <person name="Manners J.M."/>
            <person name="Miranda-Saavedra D."/>
            <person name="Mukherjee M."/>
            <person name="Park G."/>
            <person name="Park J."/>
            <person name="Park S.Y."/>
            <person name="Proctor R.H."/>
            <person name="Regev A."/>
            <person name="Ruiz-Roldan M.C."/>
            <person name="Sain D."/>
            <person name="Sakthikumar S."/>
            <person name="Sykes S."/>
            <person name="Schwartz D.C."/>
            <person name="Turgeon B.G."/>
            <person name="Wapinski I."/>
            <person name="Yoder O."/>
            <person name="Young S."/>
            <person name="Zeng Q."/>
            <person name="Zhou S."/>
            <person name="Galagan J."/>
            <person name="Cuomo C.A."/>
            <person name="Kistler H.C."/>
            <person name="Rep M."/>
        </authorList>
    </citation>
    <scope>NUCLEOTIDE SEQUENCE [LARGE SCALE GENOMIC DNA]</scope>
    <source>
        <strain evidence="2">M3125 / FGSC 7600</strain>
    </source>
</reference>
<dbReference type="RefSeq" id="XP_018750877.1">
    <property type="nucleotide sequence ID" value="XM_018904895.1"/>
</dbReference>
<organism evidence="1 2">
    <name type="scientific">Gibberella moniliformis (strain M3125 / FGSC 7600)</name>
    <name type="common">Maize ear and stalk rot fungus</name>
    <name type="synonym">Fusarium verticillioides</name>
    <dbReference type="NCBI Taxonomy" id="334819"/>
    <lineage>
        <taxon>Eukaryota</taxon>
        <taxon>Fungi</taxon>
        <taxon>Dikarya</taxon>
        <taxon>Ascomycota</taxon>
        <taxon>Pezizomycotina</taxon>
        <taxon>Sordariomycetes</taxon>
        <taxon>Hypocreomycetidae</taxon>
        <taxon>Hypocreales</taxon>
        <taxon>Nectriaceae</taxon>
        <taxon>Fusarium</taxon>
        <taxon>Fusarium fujikuroi species complex</taxon>
    </lineage>
</organism>
<gene>
    <name evidence="1" type="ORF">FVEG_15702</name>
</gene>
<dbReference type="EMBL" id="DS022247">
    <property type="protein sequence ID" value="EWG44686.1"/>
    <property type="molecule type" value="Genomic_DNA"/>
</dbReference>
<evidence type="ECO:0000313" key="2">
    <source>
        <dbReference type="Proteomes" id="UP000009096"/>
    </source>
</evidence>
<protein>
    <recommendedName>
        <fullName evidence="3">Berberine/berberine-like domain-containing protein</fullName>
    </recommendedName>
</protein>
<evidence type="ECO:0008006" key="3">
    <source>
        <dbReference type="Google" id="ProtNLM"/>
    </source>
</evidence>
<accession>W7M170</accession>
<keyword evidence="2" id="KW-1185">Reference proteome</keyword>
<dbReference type="KEGG" id="fvr:FVEG_15702"/>
<name>W7M170_GIBM7</name>
<proteinExistence type="predicted"/>